<dbReference type="PANTHER" id="PTHR21310">
    <property type="entry name" value="AMINOGLYCOSIDE PHOSPHOTRANSFERASE-RELATED-RELATED"/>
    <property type="match status" value="1"/>
</dbReference>
<evidence type="ECO:0000259" key="1">
    <source>
        <dbReference type="Pfam" id="PF01636"/>
    </source>
</evidence>
<dbReference type="PANTHER" id="PTHR21310:SF48">
    <property type="entry name" value="AMINOGLYCOSIDE PHOSPHOTRANSFERASE DOMAIN-CONTAINING PROTEIN"/>
    <property type="match status" value="1"/>
</dbReference>
<gene>
    <name evidence="2" type="ORF">PRK78_007088</name>
</gene>
<protein>
    <recommendedName>
        <fullName evidence="1">Aminoglycoside phosphotransferase domain-containing protein</fullName>
    </recommendedName>
</protein>
<dbReference type="CDD" id="cd05120">
    <property type="entry name" value="APH_ChoK_like"/>
    <property type="match status" value="1"/>
</dbReference>
<proteinExistence type="predicted"/>
<evidence type="ECO:0000313" key="3">
    <source>
        <dbReference type="Proteomes" id="UP001219355"/>
    </source>
</evidence>
<keyword evidence="3" id="KW-1185">Reference proteome</keyword>
<sequence>MAAKIPCTACSWTSERQDSCSYKSHIKLFYGVSDRGAWSLGSKFILKERSSKPPNFEARNIRFLREHTTIPVPAVVAEWNEDNGRYFILTERIRGDTLSAVWPKLSAAEKERIAKQTAEYLLQLRQLCSPQMQSLDGQPLYSAFLFPNGYGIPHGPFSSDEELWEEMAKALKDVPEKACRRLRERMPPSAPYTFTHGDLTDVNIIVENGNLAGIIDWEASGYFPVWWEFTCAGIGLGEEDYEWKTLLRKHMPSWDEAREFWLDFYALSKYPKLNDRGIAFLKALEPEELDN</sequence>
<dbReference type="Gene3D" id="3.90.1200.10">
    <property type="match status" value="1"/>
</dbReference>
<dbReference type="InterPro" id="IPR002575">
    <property type="entry name" value="Aminoglycoside_PTrfase"/>
</dbReference>
<accession>A0AAF0DPL5</accession>
<dbReference type="SUPFAM" id="SSF56112">
    <property type="entry name" value="Protein kinase-like (PK-like)"/>
    <property type="match status" value="1"/>
</dbReference>
<dbReference type="InterPro" id="IPR051678">
    <property type="entry name" value="AGP_Transferase"/>
</dbReference>
<dbReference type="Proteomes" id="UP001219355">
    <property type="component" value="Chromosome 5"/>
</dbReference>
<organism evidence="2 3">
    <name type="scientific">Emydomyces testavorans</name>
    <dbReference type="NCBI Taxonomy" id="2070801"/>
    <lineage>
        <taxon>Eukaryota</taxon>
        <taxon>Fungi</taxon>
        <taxon>Dikarya</taxon>
        <taxon>Ascomycota</taxon>
        <taxon>Pezizomycotina</taxon>
        <taxon>Eurotiomycetes</taxon>
        <taxon>Eurotiomycetidae</taxon>
        <taxon>Onygenales</taxon>
        <taxon>Nannizziopsiaceae</taxon>
        <taxon>Emydomyces</taxon>
    </lineage>
</organism>
<dbReference type="InterPro" id="IPR011009">
    <property type="entry name" value="Kinase-like_dom_sf"/>
</dbReference>
<dbReference type="AlphaFoldDB" id="A0AAF0DPL5"/>
<feature type="domain" description="Aminoglycoside phosphotransferase" evidence="1">
    <location>
        <begin position="53"/>
        <end position="233"/>
    </location>
</feature>
<dbReference type="Pfam" id="PF01636">
    <property type="entry name" value="APH"/>
    <property type="match status" value="1"/>
</dbReference>
<reference evidence="2" key="1">
    <citation type="submission" date="2023-03" db="EMBL/GenBank/DDBJ databases">
        <title>Emydomyces testavorans Genome Sequence.</title>
        <authorList>
            <person name="Hoyer L."/>
        </authorList>
    </citation>
    <scope>NUCLEOTIDE SEQUENCE</scope>
    <source>
        <strain evidence="2">16-2883</strain>
    </source>
</reference>
<name>A0AAF0DPL5_9EURO</name>
<dbReference type="EMBL" id="CP120631">
    <property type="protein sequence ID" value="WEW61597.1"/>
    <property type="molecule type" value="Genomic_DNA"/>
</dbReference>
<evidence type="ECO:0000313" key="2">
    <source>
        <dbReference type="EMBL" id="WEW61597.1"/>
    </source>
</evidence>